<reference evidence="2 3" key="1">
    <citation type="submission" date="2019-02" db="EMBL/GenBank/DDBJ databases">
        <title>Planctomycetal bacteria perform biofilm scaping via a novel small molecule.</title>
        <authorList>
            <person name="Jeske O."/>
            <person name="Boedeker C."/>
            <person name="Wiegand S."/>
            <person name="Breitling P."/>
            <person name="Kallscheuer N."/>
            <person name="Jogler M."/>
            <person name="Rohde M."/>
            <person name="Petersen J."/>
            <person name="Medema M.H."/>
            <person name="Surup F."/>
            <person name="Jogler C."/>
        </authorList>
    </citation>
    <scope>NUCLEOTIDE SEQUENCE [LARGE SCALE GENOMIC DNA]</scope>
    <source>
        <strain evidence="2 3">Mal15</strain>
    </source>
</reference>
<feature type="chain" id="PRO_5023096875" evidence="1">
    <location>
        <begin position="27"/>
        <end position="385"/>
    </location>
</feature>
<name>A0A5B9MC66_9BACT</name>
<gene>
    <name evidence="2" type="ORF">Mal15_29690</name>
</gene>
<evidence type="ECO:0000313" key="3">
    <source>
        <dbReference type="Proteomes" id="UP000321353"/>
    </source>
</evidence>
<keyword evidence="3" id="KW-1185">Reference proteome</keyword>
<dbReference type="RefSeq" id="WP_233903444.1">
    <property type="nucleotide sequence ID" value="NZ_CP036264.1"/>
</dbReference>
<keyword evidence="1" id="KW-0732">Signal</keyword>
<protein>
    <submittedName>
        <fullName evidence="2">Uncharacterized protein</fullName>
    </submittedName>
</protein>
<accession>A0A5B9MC66</accession>
<dbReference type="AlphaFoldDB" id="A0A5B9MC66"/>
<evidence type="ECO:0000313" key="2">
    <source>
        <dbReference type="EMBL" id="QEF98911.1"/>
    </source>
</evidence>
<evidence type="ECO:0000256" key="1">
    <source>
        <dbReference type="SAM" id="SignalP"/>
    </source>
</evidence>
<dbReference type="EMBL" id="CP036264">
    <property type="protein sequence ID" value="QEF98911.1"/>
    <property type="molecule type" value="Genomic_DNA"/>
</dbReference>
<organism evidence="2 3">
    <name type="scientific">Stieleria maiorica</name>
    <dbReference type="NCBI Taxonomy" id="2795974"/>
    <lineage>
        <taxon>Bacteria</taxon>
        <taxon>Pseudomonadati</taxon>
        <taxon>Planctomycetota</taxon>
        <taxon>Planctomycetia</taxon>
        <taxon>Pirellulales</taxon>
        <taxon>Pirellulaceae</taxon>
        <taxon>Stieleria</taxon>
    </lineage>
</organism>
<sequence length="385" mass="43505" precursor="true">MNLFATMRNILAFCCLCVASPVTSFAEKPELWLGHYNPENLGDPQQDWKQASRAIDGIEFYINMIAYKVPPQNLVDFCKSLRKEGIEVGVSGGYFDWVAIPDQFLEPSPETPIRERERMVVQAGIGAETARVEMKKLENLITAADGIDVIALDGPIRRLLYPGADLGRTSPVGESKGMADVGPAVDEIIRYMLVWREAHPQVRFVALTNFPNWGWDGEIAYWGSGPKGMYWGDFRPAIELLIRRCKETGVPLEGVRVDHPFEFATGEFSLQGTKWPEPVKDPAAVDWLPRILHLENIVRSAGLKFELIVNSEYGGATSNEAFAKRSLEYLDLYHRHGGRPDRYILEGWYRFPDRLGPDSEPFTLSHTAVEFADRIQQRNQSDETK</sequence>
<dbReference type="Proteomes" id="UP000321353">
    <property type="component" value="Chromosome"/>
</dbReference>
<dbReference type="KEGG" id="smam:Mal15_29690"/>
<proteinExistence type="predicted"/>
<feature type="signal peptide" evidence="1">
    <location>
        <begin position="1"/>
        <end position="26"/>
    </location>
</feature>